<reference evidence="1" key="1">
    <citation type="submission" date="2021-01" db="EMBL/GenBank/DDBJ databases">
        <authorList>
            <consortium name="Genoscope - CEA"/>
            <person name="William W."/>
        </authorList>
    </citation>
    <scope>NUCLEOTIDE SEQUENCE</scope>
</reference>
<comment type="caution">
    <text evidence="1">The sequence shown here is derived from an EMBL/GenBank/DDBJ whole genome shotgun (WGS) entry which is preliminary data.</text>
</comment>
<keyword evidence="2" id="KW-1185">Reference proteome</keyword>
<dbReference type="AlphaFoldDB" id="A0A8S1SWM0"/>
<dbReference type="EMBL" id="CAJJDP010000016">
    <property type="protein sequence ID" value="CAD8144443.1"/>
    <property type="molecule type" value="Genomic_DNA"/>
</dbReference>
<evidence type="ECO:0000313" key="2">
    <source>
        <dbReference type="Proteomes" id="UP000683925"/>
    </source>
</evidence>
<sequence>MKSFNGYRTLSKALESNENEETIKILIIMIANNTQREQTPQKSN</sequence>
<proteinExistence type="predicted"/>
<protein>
    <submittedName>
        <fullName evidence="1">Uncharacterized protein</fullName>
    </submittedName>
</protein>
<name>A0A8S1SWM0_PAROT</name>
<dbReference type="Proteomes" id="UP000683925">
    <property type="component" value="Unassembled WGS sequence"/>
</dbReference>
<gene>
    <name evidence="1" type="ORF">POCTA_138.1.T0160151</name>
</gene>
<accession>A0A8S1SWM0</accession>
<evidence type="ECO:0000313" key="1">
    <source>
        <dbReference type="EMBL" id="CAD8144443.1"/>
    </source>
</evidence>
<organism evidence="1 2">
    <name type="scientific">Paramecium octaurelia</name>
    <dbReference type="NCBI Taxonomy" id="43137"/>
    <lineage>
        <taxon>Eukaryota</taxon>
        <taxon>Sar</taxon>
        <taxon>Alveolata</taxon>
        <taxon>Ciliophora</taxon>
        <taxon>Intramacronucleata</taxon>
        <taxon>Oligohymenophorea</taxon>
        <taxon>Peniculida</taxon>
        <taxon>Parameciidae</taxon>
        <taxon>Paramecium</taxon>
    </lineage>
</organism>